<feature type="region of interest" description="Disordered" evidence="1">
    <location>
        <begin position="269"/>
        <end position="329"/>
    </location>
</feature>
<feature type="region of interest" description="Disordered" evidence="1">
    <location>
        <begin position="132"/>
        <end position="245"/>
    </location>
</feature>
<evidence type="ECO:0000256" key="1">
    <source>
        <dbReference type="SAM" id="MobiDB-lite"/>
    </source>
</evidence>
<dbReference type="InterPro" id="IPR052262">
    <property type="entry name" value="E2F-SERTA_domain_protein"/>
</dbReference>
<feature type="compositionally biased region" description="Acidic residues" evidence="1">
    <location>
        <begin position="180"/>
        <end position="190"/>
    </location>
</feature>
<organism evidence="3">
    <name type="scientific">Lepeophtheirus salmonis</name>
    <name type="common">Salmon louse</name>
    <name type="synonym">Caligus salmonis</name>
    <dbReference type="NCBI Taxonomy" id="72036"/>
    <lineage>
        <taxon>Eukaryota</taxon>
        <taxon>Metazoa</taxon>
        <taxon>Ecdysozoa</taxon>
        <taxon>Arthropoda</taxon>
        <taxon>Crustacea</taxon>
        <taxon>Multicrustacea</taxon>
        <taxon>Hexanauplia</taxon>
        <taxon>Copepoda</taxon>
        <taxon>Siphonostomatoida</taxon>
        <taxon>Caligidae</taxon>
        <taxon>Lepeophtheirus</taxon>
    </lineage>
</organism>
<dbReference type="PANTHER" id="PTHR16277">
    <property type="entry name" value="CELL DIVISION CYCLE ASSOCIATED PROTEIN 4/SERTA DOMAIN-CONTAINING PROTEIN 2"/>
    <property type="match status" value="1"/>
</dbReference>
<dbReference type="OrthoDB" id="8735401at2759"/>
<feature type="compositionally biased region" description="Low complexity" evidence="1">
    <location>
        <begin position="451"/>
        <end position="478"/>
    </location>
</feature>
<feature type="compositionally biased region" description="Basic residues" evidence="1">
    <location>
        <begin position="269"/>
        <end position="287"/>
    </location>
</feature>
<feature type="region of interest" description="Disordered" evidence="1">
    <location>
        <begin position="544"/>
        <end position="596"/>
    </location>
</feature>
<protein>
    <recommendedName>
        <fullName evidence="2">SERTA domain-containing protein</fullName>
    </recommendedName>
</protein>
<proteinExistence type="predicted"/>
<dbReference type="PANTHER" id="PTHR16277:SF7">
    <property type="entry name" value="RE12330P"/>
    <property type="match status" value="1"/>
</dbReference>
<evidence type="ECO:0000313" key="3">
    <source>
        <dbReference type="EMBL" id="CDW43261.1"/>
    </source>
</evidence>
<evidence type="ECO:0000259" key="2">
    <source>
        <dbReference type="PROSITE" id="PS51053"/>
    </source>
</evidence>
<name>A0A0K2UZV2_LEPSM</name>
<dbReference type="GO" id="GO:0005634">
    <property type="term" value="C:nucleus"/>
    <property type="evidence" value="ECO:0007669"/>
    <property type="project" value="TreeGrafter"/>
</dbReference>
<dbReference type="EMBL" id="HACA01025900">
    <property type="protein sequence ID" value="CDW43261.1"/>
    <property type="molecule type" value="Transcribed_RNA"/>
</dbReference>
<feature type="compositionally biased region" description="Low complexity" evidence="1">
    <location>
        <begin position="191"/>
        <end position="203"/>
    </location>
</feature>
<dbReference type="GeneID" id="121122484"/>
<dbReference type="InterPro" id="IPR009263">
    <property type="entry name" value="SERTA_dom"/>
</dbReference>
<feature type="compositionally biased region" description="Polar residues" evidence="1">
    <location>
        <begin position="404"/>
        <end position="438"/>
    </location>
</feature>
<dbReference type="PROSITE" id="PS51053">
    <property type="entry name" value="SERTA"/>
    <property type="match status" value="1"/>
</dbReference>
<sequence>MYRSKNCETMGLQATMLTNPLERYIPPSPSLKRKTTEEILPTGGVGLVVDPPKKLCLEVLKDASSRVVEEALQTILDEDNKENQSRTKVHLSPMMASNGGSAASDVPKVIVQHSPLPSIYELEQMAALPATAAHHPNPLGPTLLHNSTTSSSCSSSSSSSSNSEEEEEETIPTPPLSDDSGSDESEEDDFTSATAASPAATRTYPQTLEQRYWGAGGGSALKRSPPASVPLQSHPSPPPSPFGFLEQNDQRIECAENGKSYLQLGTVNHHHHHHHHHHGSSSPHHNHIPVTPVIQPKSPYYHQHHHHQNQNNHHSSPARRAQLRHHHHHMLPRPLCDHSNCLQRRSSLCYRNHRNRMLNVSLHKLHLARQNHEGSLRRSVLICNMLRHIEEEAEKEQIEQAHFNNNHLPPSSSGISNGSEELYSWSTSGSNDAPSYNGNGVGVPPSPLPPQATQLQVLQPQPQQPQQQTPFPGQTSPPYDTYEMTLKDFNSAFRSTPYGSPAHHLGSIDGDSMLEESGVGETAAINWSSVLNLSSGSALDPLNNNSSFGATQGSMDGSSNNGNGGHSWGTTNGNPNSNPTSPIPTNNSTQPNHNNNNIVISNSKCNITADEGFEELGWKLSAEDVLKAFPNDEHIFVGP</sequence>
<feature type="compositionally biased region" description="Low complexity" evidence="1">
    <location>
        <begin position="147"/>
        <end position="162"/>
    </location>
</feature>
<feature type="domain" description="SERTA" evidence="2">
    <location>
        <begin position="350"/>
        <end position="397"/>
    </location>
</feature>
<dbReference type="AlphaFoldDB" id="A0A0K2UZV2"/>
<dbReference type="RefSeq" id="XP_040573427.1">
    <property type="nucleotide sequence ID" value="XM_040717493.2"/>
</dbReference>
<accession>A0A0K2UZV2</accession>
<feature type="compositionally biased region" description="Low complexity" evidence="1">
    <location>
        <begin position="568"/>
        <end position="596"/>
    </location>
</feature>
<dbReference type="Pfam" id="PF06031">
    <property type="entry name" value="SERTA"/>
    <property type="match status" value="1"/>
</dbReference>
<feature type="region of interest" description="Disordered" evidence="1">
    <location>
        <begin position="404"/>
        <end position="481"/>
    </location>
</feature>
<reference evidence="3" key="1">
    <citation type="submission" date="2014-05" db="EMBL/GenBank/DDBJ databases">
        <authorList>
            <person name="Chronopoulou M."/>
        </authorList>
    </citation>
    <scope>NUCLEOTIDE SEQUENCE</scope>
    <source>
        <tissue evidence="3">Whole organism</tissue>
    </source>
</reference>